<dbReference type="Pfam" id="PF11915">
    <property type="entry name" value="DUF3433"/>
    <property type="match status" value="1"/>
</dbReference>
<comment type="caution">
    <text evidence="3">The sequence shown here is derived from an EMBL/GenBank/DDBJ whole genome shotgun (WGS) entry which is preliminary data.</text>
</comment>
<evidence type="ECO:0000313" key="3">
    <source>
        <dbReference type="EMBL" id="KAK4125349.1"/>
    </source>
</evidence>
<dbReference type="EMBL" id="MU853226">
    <property type="protein sequence ID" value="KAK4125349.1"/>
    <property type="molecule type" value="Genomic_DNA"/>
</dbReference>
<feature type="compositionally biased region" description="Polar residues" evidence="1">
    <location>
        <begin position="148"/>
        <end position="160"/>
    </location>
</feature>
<feature type="transmembrane region" description="Helical" evidence="2">
    <location>
        <begin position="745"/>
        <end position="764"/>
    </location>
</feature>
<protein>
    <recommendedName>
        <fullName evidence="5">Phosphoribosylaminoimidazole-succinocarboxamide synthase</fullName>
    </recommendedName>
</protein>
<reference evidence="3" key="1">
    <citation type="journal article" date="2023" name="Mol. Phylogenet. Evol.">
        <title>Genome-scale phylogeny and comparative genomics of the fungal order Sordariales.</title>
        <authorList>
            <person name="Hensen N."/>
            <person name="Bonometti L."/>
            <person name="Westerberg I."/>
            <person name="Brannstrom I.O."/>
            <person name="Guillou S."/>
            <person name="Cros-Aarteil S."/>
            <person name="Calhoun S."/>
            <person name="Haridas S."/>
            <person name="Kuo A."/>
            <person name="Mondo S."/>
            <person name="Pangilinan J."/>
            <person name="Riley R."/>
            <person name="LaButti K."/>
            <person name="Andreopoulos B."/>
            <person name="Lipzen A."/>
            <person name="Chen C."/>
            <person name="Yan M."/>
            <person name="Daum C."/>
            <person name="Ng V."/>
            <person name="Clum A."/>
            <person name="Steindorff A."/>
            <person name="Ohm R.A."/>
            <person name="Martin F."/>
            <person name="Silar P."/>
            <person name="Natvig D.O."/>
            <person name="Lalanne C."/>
            <person name="Gautier V."/>
            <person name="Ament-Velasquez S.L."/>
            <person name="Kruys A."/>
            <person name="Hutchinson M.I."/>
            <person name="Powell A.J."/>
            <person name="Barry K."/>
            <person name="Miller A.N."/>
            <person name="Grigoriev I.V."/>
            <person name="Debuchy R."/>
            <person name="Gladieux P."/>
            <person name="Hiltunen Thoren M."/>
            <person name="Johannesson H."/>
        </authorList>
    </citation>
    <scope>NUCLEOTIDE SEQUENCE</scope>
    <source>
        <strain evidence="3">CBS 731.68</strain>
    </source>
</reference>
<feature type="transmembrane region" description="Helical" evidence="2">
    <location>
        <begin position="273"/>
        <end position="296"/>
    </location>
</feature>
<dbReference type="RefSeq" id="XP_062649120.1">
    <property type="nucleotide sequence ID" value="XM_062794598.1"/>
</dbReference>
<feature type="transmembrane region" description="Helical" evidence="2">
    <location>
        <begin position="376"/>
        <end position="402"/>
    </location>
</feature>
<reference evidence="3" key="2">
    <citation type="submission" date="2023-05" db="EMBL/GenBank/DDBJ databases">
        <authorList>
            <consortium name="Lawrence Berkeley National Laboratory"/>
            <person name="Steindorff A."/>
            <person name="Hensen N."/>
            <person name="Bonometti L."/>
            <person name="Westerberg I."/>
            <person name="Brannstrom I.O."/>
            <person name="Guillou S."/>
            <person name="Cros-Aarteil S."/>
            <person name="Calhoun S."/>
            <person name="Haridas S."/>
            <person name="Kuo A."/>
            <person name="Mondo S."/>
            <person name="Pangilinan J."/>
            <person name="Riley R."/>
            <person name="Labutti K."/>
            <person name="Andreopoulos B."/>
            <person name="Lipzen A."/>
            <person name="Chen C."/>
            <person name="Yanf M."/>
            <person name="Daum C."/>
            <person name="Ng V."/>
            <person name="Clum A."/>
            <person name="Ohm R."/>
            <person name="Martin F."/>
            <person name="Silar P."/>
            <person name="Natvig D."/>
            <person name="Lalanne C."/>
            <person name="Gautier V."/>
            <person name="Ament-Velasquez S.L."/>
            <person name="Kruys A."/>
            <person name="Hutchinson M.I."/>
            <person name="Powell A.J."/>
            <person name="Barry K."/>
            <person name="Miller A.N."/>
            <person name="Grigoriev I.V."/>
            <person name="Debuchy R."/>
            <person name="Gladieux P."/>
            <person name="Thoren M.H."/>
            <person name="Johannesson H."/>
        </authorList>
    </citation>
    <scope>NUCLEOTIDE SEQUENCE</scope>
    <source>
        <strain evidence="3">CBS 731.68</strain>
    </source>
</reference>
<accession>A0AAN6Z5W2</accession>
<dbReference type="InterPro" id="IPR021840">
    <property type="entry name" value="DUF3433"/>
</dbReference>
<dbReference type="PANTHER" id="PTHR37544:SF1">
    <property type="entry name" value="PHOSPHORIBOSYLAMINOIMIDAZOLE-SUCCINOCARBOXAMIDE SYNTHASE"/>
    <property type="match status" value="1"/>
</dbReference>
<feature type="region of interest" description="Disordered" evidence="1">
    <location>
        <begin position="147"/>
        <end position="195"/>
    </location>
</feature>
<keyword evidence="2" id="KW-0472">Membrane</keyword>
<evidence type="ECO:0000256" key="1">
    <source>
        <dbReference type="SAM" id="MobiDB-lite"/>
    </source>
</evidence>
<dbReference type="PANTHER" id="PTHR37544">
    <property type="entry name" value="SPRAY-RELATED"/>
    <property type="match status" value="1"/>
</dbReference>
<feature type="compositionally biased region" description="Basic and acidic residues" evidence="1">
    <location>
        <begin position="7"/>
        <end position="19"/>
    </location>
</feature>
<evidence type="ECO:0000256" key="2">
    <source>
        <dbReference type="SAM" id="Phobius"/>
    </source>
</evidence>
<proteinExistence type="predicted"/>
<dbReference type="GeneID" id="87831367"/>
<feature type="compositionally biased region" description="Pro residues" evidence="1">
    <location>
        <begin position="185"/>
        <end position="195"/>
    </location>
</feature>
<organism evidence="3 4">
    <name type="scientific">Parathielavia appendiculata</name>
    <dbReference type="NCBI Taxonomy" id="2587402"/>
    <lineage>
        <taxon>Eukaryota</taxon>
        <taxon>Fungi</taxon>
        <taxon>Dikarya</taxon>
        <taxon>Ascomycota</taxon>
        <taxon>Pezizomycotina</taxon>
        <taxon>Sordariomycetes</taxon>
        <taxon>Sordariomycetidae</taxon>
        <taxon>Sordariales</taxon>
        <taxon>Chaetomiaceae</taxon>
        <taxon>Parathielavia</taxon>
    </lineage>
</organism>
<feature type="transmembrane region" description="Helical" evidence="2">
    <location>
        <begin position="316"/>
        <end position="340"/>
    </location>
</feature>
<evidence type="ECO:0008006" key="5">
    <source>
        <dbReference type="Google" id="ProtNLM"/>
    </source>
</evidence>
<feature type="transmembrane region" description="Helical" evidence="2">
    <location>
        <begin position="688"/>
        <end position="712"/>
    </location>
</feature>
<feature type="region of interest" description="Disordered" evidence="1">
    <location>
        <begin position="1"/>
        <end position="75"/>
    </location>
</feature>
<evidence type="ECO:0000313" key="4">
    <source>
        <dbReference type="Proteomes" id="UP001302602"/>
    </source>
</evidence>
<name>A0AAN6Z5W2_9PEZI</name>
<dbReference type="Proteomes" id="UP001302602">
    <property type="component" value="Unassembled WGS sequence"/>
</dbReference>
<keyword evidence="2" id="KW-0812">Transmembrane</keyword>
<gene>
    <name evidence="3" type="ORF">N657DRAFT_655375</name>
</gene>
<feature type="compositionally biased region" description="Polar residues" evidence="1">
    <location>
        <begin position="31"/>
        <end position="41"/>
    </location>
</feature>
<feature type="transmembrane region" description="Helical" evidence="2">
    <location>
        <begin position="569"/>
        <end position="596"/>
    </location>
</feature>
<sequence>MTSHNSHSLDLDDHVDHSQGPHLQHPPKLRLQTQTSHQTAAPYSPSPLTPTASSELDFDSQDGVFGPPPVARPHGRPVVIEGPYCRVSDIPPLAPYQQPGWEVSMSAAMVTDFRDELARLDGVITPGVDNTPFIQYAIEALTRDRDTGYSTAAPSGSSGTVLGPGQHRHSYQPGPNHQHSRRPVSLPPRPAVVHPPAPAEAARLQAQQHHFPLPYIPGPRESAHSLAESLLKKGPRPPQPHEWMPVETEDLLTNGAALPPLTFRPWPLRAPALFGFMAVCVLMIAALILSAVYSHLHQGLREWETIYGGRYFLFRLLPQLMAAGILLYAQFLVTTVFRMLPFVRLASKIPAEREGALFQELYPSFLWPRLVGPWNVWVPVLVTWLMNFTLSLQSSLFTVILVDGIWTWATVQGVAWTLVALYLALLISTVLVWRYWATLETTGLIWDPRSLADIASLVSETNTAEDYRGTQLARSRDGIRFALRRRTADRLCYWTWKDGRHGFWHTLGSPMDETNLIPVPDLTAGQRMQRLDEKHDQAALPDTDPAHHDIESTHQRNRYLPFPLRTSQLLWHTLTGTILLLAIFIATFLPATRIAAGFPPKLSSAPQPGAFSPADFLYSFLPALLGTIAFLSFQPLDTHLRVLQPWAALSSDQVRGADAESSLLADYAACGPWGECTLRALRNGHWRVAVVSLLSGLFVLIPVLAGASFMALTVAPAATDDGGGGSSSADGWEEQEVRMFVNMPAYGILLGLLVLYVVGLAVLFPRRKAFRMPHAVTCLAEVVGYLVNSEIREEPAFKRCVSRQEMAGKLGFGSGSPAGMQSWWVFGFGETGGMGGGELGVRRVKRFTEKRRVRKSQIRRPLL</sequence>
<feature type="transmembrane region" description="Helical" evidence="2">
    <location>
        <begin position="414"/>
        <end position="436"/>
    </location>
</feature>
<keyword evidence="2" id="KW-1133">Transmembrane helix</keyword>
<keyword evidence="4" id="KW-1185">Reference proteome</keyword>
<dbReference type="AlphaFoldDB" id="A0AAN6Z5W2"/>